<gene>
    <name evidence="1" type="ORF">QE152_g37049</name>
</gene>
<reference evidence="1 2" key="1">
    <citation type="journal article" date="2024" name="BMC Genomics">
        <title>De novo assembly and annotation of Popillia japonica's genome with initial clues to its potential as an invasive pest.</title>
        <authorList>
            <person name="Cucini C."/>
            <person name="Boschi S."/>
            <person name="Funari R."/>
            <person name="Cardaioli E."/>
            <person name="Iannotti N."/>
            <person name="Marturano G."/>
            <person name="Paoli F."/>
            <person name="Bruttini M."/>
            <person name="Carapelli A."/>
            <person name="Frati F."/>
            <person name="Nardi F."/>
        </authorList>
    </citation>
    <scope>NUCLEOTIDE SEQUENCE [LARGE SCALE GENOMIC DNA]</scope>
    <source>
        <strain evidence="1">DMR45628</strain>
    </source>
</reference>
<sequence length="134" mass="15376">MITRRNKTYLERGLVSSKRGLADLDRILLNKDKLSNLVSFVQNQNPKKLCGHENSNQFTTVTRWLSKKLENYVKTDPKLGTTVSKSAQNLGMCGCYLLQVYQPPVIRHQAKTDSKQHTMVAKLTQNQGYQIFKF</sequence>
<comment type="caution">
    <text evidence="1">The sequence shown here is derived from an EMBL/GenBank/DDBJ whole genome shotgun (WGS) entry which is preliminary data.</text>
</comment>
<dbReference type="EMBL" id="JASPKY010000694">
    <property type="protein sequence ID" value="KAK9686627.1"/>
    <property type="molecule type" value="Genomic_DNA"/>
</dbReference>
<evidence type="ECO:0000313" key="1">
    <source>
        <dbReference type="EMBL" id="KAK9686627.1"/>
    </source>
</evidence>
<keyword evidence="2" id="KW-1185">Reference proteome</keyword>
<name>A0AAW1IBP0_POPJA</name>
<protein>
    <submittedName>
        <fullName evidence="1">Uncharacterized protein</fullName>
    </submittedName>
</protein>
<proteinExistence type="predicted"/>
<organism evidence="1 2">
    <name type="scientific">Popillia japonica</name>
    <name type="common">Japanese beetle</name>
    <dbReference type="NCBI Taxonomy" id="7064"/>
    <lineage>
        <taxon>Eukaryota</taxon>
        <taxon>Metazoa</taxon>
        <taxon>Ecdysozoa</taxon>
        <taxon>Arthropoda</taxon>
        <taxon>Hexapoda</taxon>
        <taxon>Insecta</taxon>
        <taxon>Pterygota</taxon>
        <taxon>Neoptera</taxon>
        <taxon>Endopterygota</taxon>
        <taxon>Coleoptera</taxon>
        <taxon>Polyphaga</taxon>
        <taxon>Scarabaeiformia</taxon>
        <taxon>Scarabaeidae</taxon>
        <taxon>Rutelinae</taxon>
        <taxon>Popillia</taxon>
    </lineage>
</organism>
<dbReference type="Proteomes" id="UP001458880">
    <property type="component" value="Unassembled WGS sequence"/>
</dbReference>
<accession>A0AAW1IBP0</accession>
<evidence type="ECO:0000313" key="2">
    <source>
        <dbReference type="Proteomes" id="UP001458880"/>
    </source>
</evidence>
<dbReference type="AlphaFoldDB" id="A0AAW1IBP0"/>